<feature type="transmembrane region" description="Helical" evidence="5">
    <location>
        <begin position="107"/>
        <end position="124"/>
    </location>
</feature>
<keyword evidence="2 5" id="KW-0812">Transmembrane</keyword>
<evidence type="ECO:0000256" key="4">
    <source>
        <dbReference type="ARBA" id="ARBA00023136"/>
    </source>
</evidence>
<organism evidence="6 7">
    <name type="scientific">Streptomyces xanthophaeus</name>
    <dbReference type="NCBI Taxonomy" id="67385"/>
    <lineage>
        <taxon>Bacteria</taxon>
        <taxon>Bacillati</taxon>
        <taxon>Actinomycetota</taxon>
        <taxon>Actinomycetes</taxon>
        <taxon>Kitasatosporales</taxon>
        <taxon>Streptomycetaceae</taxon>
        <taxon>Streptomyces</taxon>
    </lineage>
</organism>
<proteinExistence type="predicted"/>
<dbReference type="InterPro" id="IPR032808">
    <property type="entry name" value="DoxX"/>
</dbReference>
<keyword evidence="4 5" id="KW-0472">Membrane</keyword>
<accession>A0A919LAK3</accession>
<comment type="subcellular location">
    <subcellularLocation>
        <location evidence="1">Membrane</location>
        <topology evidence="1">Multi-pass membrane protein</topology>
    </subcellularLocation>
</comment>
<dbReference type="Proteomes" id="UP000600026">
    <property type="component" value="Unassembled WGS sequence"/>
</dbReference>
<keyword evidence="7" id="KW-1185">Reference proteome</keyword>
<gene>
    <name evidence="6" type="ORF">Sxan_37220</name>
</gene>
<sequence length="139" mass="14577">MDVLVLIGRLLFLLLFAASGVAHVTKTREMAGYTASPGVPMAFAATFVSGVVMLAGAVSVALGIWADLGALALAAFCFAAALLMHPFWKESDPQARMMEQTQFFKDLSLGGAALVMFAFFAYAGHDLGLMITGPALSVD</sequence>
<evidence type="ECO:0000256" key="5">
    <source>
        <dbReference type="SAM" id="Phobius"/>
    </source>
</evidence>
<evidence type="ECO:0008006" key="8">
    <source>
        <dbReference type="Google" id="ProtNLM"/>
    </source>
</evidence>
<comment type="caution">
    <text evidence="6">The sequence shown here is derived from an EMBL/GenBank/DDBJ whole genome shotgun (WGS) entry which is preliminary data.</text>
</comment>
<keyword evidence="3 5" id="KW-1133">Transmembrane helix</keyword>
<dbReference type="AlphaFoldDB" id="A0A919LAK3"/>
<evidence type="ECO:0000313" key="6">
    <source>
        <dbReference type="EMBL" id="GHI86358.1"/>
    </source>
</evidence>
<feature type="transmembrane region" description="Helical" evidence="5">
    <location>
        <begin position="68"/>
        <end position="87"/>
    </location>
</feature>
<dbReference type="EMBL" id="BNEE01000006">
    <property type="protein sequence ID" value="GHI86358.1"/>
    <property type="molecule type" value="Genomic_DNA"/>
</dbReference>
<reference evidence="6" key="1">
    <citation type="submission" date="2020-09" db="EMBL/GenBank/DDBJ databases">
        <title>Whole genome shotgun sequence of Streptomyces xanthophaeus NBRC 12829.</title>
        <authorList>
            <person name="Komaki H."/>
            <person name="Tamura T."/>
        </authorList>
    </citation>
    <scope>NUCLEOTIDE SEQUENCE</scope>
    <source>
        <strain evidence="6">NBRC 12829</strain>
    </source>
</reference>
<dbReference type="OrthoDB" id="329282at2"/>
<dbReference type="Pfam" id="PF07681">
    <property type="entry name" value="DoxX"/>
    <property type="match status" value="1"/>
</dbReference>
<dbReference type="GO" id="GO:0016020">
    <property type="term" value="C:membrane"/>
    <property type="evidence" value="ECO:0007669"/>
    <property type="project" value="UniProtKB-SubCell"/>
</dbReference>
<evidence type="ECO:0000256" key="1">
    <source>
        <dbReference type="ARBA" id="ARBA00004141"/>
    </source>
</evidence>
<feature type="transmembrane region" description="Helical" evidence="5">
    <location>
        <begin position="38"/>
        <end position="61"/>
    </location>
</feature>
<protein>
    <recommendedName>
        <fullName evidence="8">DoxX family protein</fullName>
    </recommendedName>
</protein>
<evidence type="ECO:0000313" key="7">
    <source>
        <dbReference type="Proteomes" id="UP000600026"/>
    </source>
</evidence>
<name>A0A919LAK3_9ACTN</name>
<evidence type="ECO:0000256" key="3">
    <source>
        <dbReference type="ARBA" id="ARBA00022989"/>
    </source>
</evidence>
<evidence type="ECO:0000256" key="2">
    <source>
        <dbReference type="ARBA" id="ARBA00022692"/>
    </source>
</evidence>